<reference evidence="2" key="1">
    <citation type="journal article" date="2019" name="Int. J. Syst. Evol. Microbiol.">
        <title>The Global Catalogue of Microorganisms (GCM) 10K type strain sequencing project: providing services to taxonomists for standard genome sequencing and annotation.</title>
        <authorList>
            <consortium name="The Broad Institute Genomics Platform"/>
            <consortium name="The Broad Institute Genome Sequencing Center for Infectious Disease"/>
            <person name="Wu L."/>
            <person name="Ma J."/>
        </authorList>
    </citation>
    <scope>NUCLEOTIDE SEQUENCE [LARGE SCALE GENOMIC DNA]</scope>
    <source>
        <strain evidence="2">CCUG 55131</strain>
    </source>
</reference>
<evidence type="ECO:0000313" key="2">
    <source>
        <dbReference type="Proteomes" id="UP001597413"/>
    </source>
</evidence>
<accession>A0ABW5ADF3</accession>
<dbReference type="Proteomes" id="UP001597413">
    <property type="component" value="Unassembled WGS sequence"/>
</dbReference>
<dbReference type="RefSeq" id="WP_377392992.1">
    <property type="nucleotide sequence ID" value="NZ_JBHUIX010000018.1"/>
</dbReference>
<protein>
    <submittedName>
        <fullName evidence="1">Uncharacterized protein</fullName>
    </submittedName>
</protein>
<dbReference type="EMBL" id="JBHUIX010000018">
    <property type="protein sequence ID" value="MFD2175694.1"/>
    <property type="molecule type" value="Genomic_DNA"/>
</dbReference>
<dbReference type="Gene3D" id="3.40.50.300">
    <property type="entry name" value="P-loop containing nucleotide triphosphate hydrolases"/>
    <property type="match status" value="1"/>
</dbReference>
<name>A0ABW5ADF3_9RHOB</name>
<organism evidence="1 2">
    <name type="scientific">Rhodobacter lacus</name>
    <dbReference type="NCBI Taxonomy" id="1641972"/>
    <lineage>
        <taxon>Bacteria</taxon>
        <taxon>Pseudomonadati</taxon>
        <taxon>Pseudomonadota</taxon>
        <taxon>Alphaproteobacteria</taxon>
        <taxon>Rhodobacterales</taxon>
        <taxon>Rhodobacter group</taxon>
        <taxon>Rhodobacter</taxon>
    </lineage>
</organism>
<keyword evidence="2" id="KW-1185">Reference proteome</keyword>
<sequence>MSYTFNYTPDGDTIIDFMRSPAFVRGLQGPIGSGKSAACVAECLRLILDEHRCFDPKTVRETSFGVFEGERTGKRKFRGGVIRNTTPQLETTTMKTWLEWLPEEVFGKVRWRAPYRQDIFIPMPDGGDVEGEVWFLALDREEDVRKLLSFEFTWLWLNEARELARAIVTAAISRVRRYPRLIDGGAKRSCIIMDTNAPDEEHWWAIMSGQVEPPDWMSEDDRLTMIKPDNWQFFQQPPAVLDVLNADGTLKGYELNPNRENGRFTDKDYYMSLIHGQSREWIVNMLQNRIGRIFGGRAVYSGFNENLHIAKEAFGPEPGEAIHIGLDFGLTPAAAFGQDVRGQVRIFDELVTRDMHAKQFAKMLKEHIAQHYEGFKIVMTGDPAGDNRSGTDGQTTFQIFAGEGLDVQPCYTNEPEIRQGAVQTQMNMLVEGKPAYLLSPACTYLVNAKKGGYCFLKDREEVDKKSIYSHVSDAEQYLFLRMGYGKKMVRRPGSSGAASKQANVRQGILNRQTSVKQRRQASILSRGLRG</sequence>
<comment type="caution">
    <text evidence="1">The sequence shown here is derived from an EMBL/GenBank/DDBJ whole genome shotgun (WGS) entry which is preliminary data.</text>
</comment>
<evidence type="ECO:0000313" key="1">
    <source>
        <dbReference type="EMBL" id="MFD2175694.1"/>
    </source>
</evidence>
<dbReference type="InterPro" id="IPR027417">
    <property type="entry name" value="P-loop_NTPase"/>
</dbReference>
<dbReference type="Gene3D" id="3.30.420.280">
    <property type="match status" value="1"/>
</dbReference>
<proteinExistence type="predicted"/>
<gene>
    <name evidence="1" type="ORF">ACFSM0_16490</name>
</gene>